<keyword evidence="9" id="KW-0175">Coiled coil</keyword>
<gene>
    <name evidence="10" type="ORF">GIB67_010812</name>
</gene>
<dbReference type="Pfam" id="PF03169">
    <property type="entry name" value="OPT"/>
    <property type="match status" value="1"/>
</dbReference>
<keyword evidence="6" id="KW-0653">Protein transport</keyword>
<evidence type="ECO:0000256" key="4">
    <source>
        <dbReference type="ARBA" id="ARBA00022692"/>
    </source>
</evidence>
<evidence type="ECO:0000313" key="11">
    <source>
        <dbReference type="Proteomes" id="UP000541444"/>
    </source>
</evidence>
<dbReference type="InterPro" id="IPR004813">
    <property type="entry name" value="OPT"/>
</dbReference>
<dbReference type="GO" id="GO:0015031">
    <property type="term" value="P:protein transport"/>
    <property type="evidence" value="ECO:0007669"/>
    <property type="project" value="UniProtKB-KW"/>
</dbReference>
<evidence type="ECO:0000256" key="5">
    <source>
        <dbReference type="ARBA" id="ARBA00022856"/>
    </source>
</evidence>
<dbReference type="Proteomes" id="UP000541444">
    <property type="component" value="Unassembled WGS sequence"/>
</dbReference>
<evidence type="ECO:0000256" key="3">
    <source>
        <dbReference type="ARBA" id="ARBA00022448"/>
    </source>
</evidence>
<dbReference type="AlphaFoldDB" id="A0A7J7L8X3"/>
<evidence type="ECO:0000256" key="1">
    <source>
        <dbReference type="ARBA" id="ARBA00004141"/>
    </source>
</evidence>
<evidence type="ECO:0000256" key="2">
    <source>
        <dbReference type="ARBA" id="ARBA00005484"/>
    </source>
</evidence>
<sequence length="377" mass="43326">MTKVLTPHYDLNIAAYDNYGKLNLSPLFVLSIGSGFARFTATLTQVALFHGGDILEQSKMAMKSAKVDIHARLMKKYKDVHFKFFEATQTVDDLTQKIEEKDTTISKGQKELVETKEKTTKLKSQNDVLMVKSKEANMARYRIQALETSEKELRHFVASLNDQMISKTNELEKLKNKMIEKDNELKRSRDDLSNSEIVTDLAQANSRIKNAEAGECLRKNKGDARVSIIQGDVFSLSAQIKELEENVARTQGYVQKGNEWLRECQGKLDPALVREQELELVIRGKEILIKKNDYLLRKSPVGVGIERELEELHAQVAKLRTMNRAESDKVDEKARKHINLMSRAESRMEWHEARYKKLQERLQKVKVNFDKAVMPEI</sequence>
<keyword evidence="5" id="KW-0571">Peptide transport</keyword>
<keyword evidence="4" id="KW-0812">Transmembrane</keyword>
<organism evidence="10 11">
    <name type="scientific">Kingdonia uniflora</name>
    <dbReference type="NCBI Taxonomy" id="39325"/>
    <lineage>
        <taxon>Eukaryota</taxon>
        <taxon>Viridiplantae</taxon>
        <taxon>Streptophyta</taxon>
        <taxon>Embryophyta</taxon>
        <taxon>Tracheophyta</taxon>
        <taxon>Spermatophyta</taxon>
        <taxon>Magnoliopsida</taxon>
        <taxon>Ranunculales</taxon>
        <taxon>Circaeasteraceae</taxon>
        <taxon>Kingdonia</taxon>
    </lineage>
</organism>
<keyword evidence="8" id="KW-0472">Membrane</keyword>
<feature type="coiled-coil region" evidence="9">
    <location>
        <begin position="309"/>
        <end position="368"/>
    </location>
</feature>
<dbReference type="InterPro" id="IPR004648">
    <property type="entry name" value="Oligpept_transpt"/>
</dbReference>
<keyword evidence="7" id="KW-1133">Transmembrane helix</keyword>
<dbReference type="GO" id="GO:0035673">
    <property type="term" value="F:oligopeptide transmembrane transporter activity"/>
    <property type="evidence" value="ECO:0007669"/>
    <property type="project" value="InterPro"/>
</dbReference>
<keyword evidence="11" id="KW-1185">Reference proteome</keyword>
<accession>A0A7J7L8X3</accession>
<dbReference type="EMBL" id="JACGCM010002535">
    <property type="protein sequence ID" value="KAF6139086.1"/>
    <property type="molecule type" value="Genomic_DNA"/>
</dbReference>
<comment type="caution">
    <text evidence="10">The sequence shown here is derived from an EMBL/GenBank/DDBJ whole genome shotgun (WGS) entry which is preliminary data.</text>
</comment>
<comment type="subcellular location">
    <subcellularLocation>
        <location evidence="1">Membrane</location>
        <topology evidence="1">Multi-pass membrane protein</topology>
    </subcellularLocation>
</comment>
<evidence type="ECO:0000313" key="10">
    <source>
        <dbReference type="EMBL" id="KAF6139086.1"/>
    </source>
</evidence>
<comment type="similarity">
    <text evidence="2">Belongs to the oligopeptide OPT transporter (TC 2.A.67.1) family.</text>
</comment>
<evidence type="ECO:0000256" key="7">
    <source>
        <dbReference type="ARBA" id="ARBA00022989"/>
    </source>
</evidence>
<name>A0A7J7L8X3_9MAGN</name>
<protein>
    <submittedName>
        <fullName evidence="10">Uncharacterized protein</fullName>
    </submittedName>
</protein>
<dbReference type="GO" id="GO:0016020">
    <property type="term" value="C:membrane"/>
    <property type="evidence" value="ECO:0007669"/>
    <property type="project" value="UniProtKB-SubCell"/>
</dbReference>
<dbReference type="OrthoDB" id="1698992at2759"/>
<evidence type="ECO:0000256" key="6">
    <source>
        <dbReference type="ARBA" id="ARBA00022927"/>
    </source>
</evidence>
<reference evidence="10 11" key="1">
    <citation type="journal article" date="2020" name="IScience">
        <title>Genome Sequencing of the Endangered Kingdonia uniflora (Circaeasteraceae, Ranunculales) Reveals Potential Mechanisms of Evolutionary Specialization.</title>
        <authorList>
            <person name="Sun Y."/>
            <person name="Deng T."/>
            <person name="Zhang A."/>
            <person name="Moore M.J."/>
            <person name="Landis J.B."/>
            <person name="Lin N."/>
            <person name="Zhang H."/>
            <person name="Zhang X."/>
            <person name="Huang J."/>
            <person name="Zhang X."/>
            <person name="Sun H."/>
            <person name="Wang H."/>
        </authorList>
    </citation>
    <scope>NUCLEOTIDE SEQUENCE [LARGE SCALE GENOMIC DNA]</scope>
    <source>
        <strain evidence="10">TB1705</strain>
        <tissue evidence="10">Leaf</tissue>
    </source>
</reference>
<dbReference type="PANTHER" id="PTHR22601">
    <property type="entry name" value="ISP4 LIKE PROTEIN"/>
    <property type="match status" value="1"/>
</dbReference>
<keyword evidence="3" id="KW-0813">Transport</keyword>
<evidence type="ECO:0000256" key="9">
    <source>
        <dbReference type="SAM" id="Coils"/>
    </source>
</evidence>
<evidence type="ECO:0000256" key="8">
    <source>
        <dbReference type="ARBA" id="ARBA00023136"/>
    </source>
</evidence>
<proteinExistence type="inferred from homology"/>
<feature type="coiled-coil region" evidence="9">
    <location>
        <begin position="157"/>
        <end position="191"/>
    </location>
</feature>